<evidence type="ECO:0000313" key="1">
    <source>
        <dbReference type="EMBL" id="MEQ2284024.1"/>
    </source>
</evidence>
<dbReference type="Proteomes" id="UP001469553">
    <property type="component" value="Unassembled WGS sequence"/>
</dbReference>
<proteinExistence type="predicted"/>
<keyword evidence="2" id="KW-1185">Reference proteome</keyword>
<gene>
    <name evidence="1" type="ORF">AMECASPLE_017403</name>
</gene>
<evidence type="ECO:0000313" key="2">
    <source>
        <dbReference type="Proteomes" id="UP001469553"/>
    </source>
</evidence>
<reference evidence="1 2" key="1">
    <citation type="submission" date="2021-06" db="EMBL/GenBank/DDBJ databases">
        <authorList>
            <person name="Palmer J.M."/>
        </authorList>
    </citation>
    <scope>NUCLEOTIDE SEQUENCE [LARGE SCALE GENOMIC DNA]</scope>
    <source>
        <strain evidence="1 2">AS_MEX2019</strain>
        <tissue evidence="1">Muscle</tissue>
    </source>
</reference>
<protein>
    <submittedName>
        <fullName evidence="1">Uncharacterized protein</fullName>
    </submittedName>
</protein>
<accession>A0ABV0XRB3</accession>
<dbReference type="EMBL" id="JAHRIP010010708">
    <property type="protein sequence ID" value="MEQ2284024.1"/>
    <property type="molecule type" value="Genomic_DNA"/>
</dbReference>
<name>A0ABV0XRB3_9TELE</name>
<organism evidence="1 2">
    <name type="scientific">Ameca splendens</name>
    <dbReference type="NCBI Taxonomy" id="208324"/>
    <lineage>
        <taxon>Eukaryota</taxon>
        <taxon>Metazoa</taxon>
        <taxon>Chordata</taxon>
        <taxon>Craniata</taxon>
        <taxon>Vertebrata</taxon>
        <taxon>Euteleostomi</taxon>
        <taxon>Actinopterygii</taxon>
        <taxon>Neopterygii</taxon>
        <taxon>Teleostei</taxon>
        <taxon>Neoteleostei</taxon>
        <taxon>Acanthomorphata</taxon>
        <taxon>Ovalentaria</taxon>
        <taxon>Atherinomorphae</taxon>
        <taxon>Cyprinodontiformes</taxon>
        <taxon>Goodeidae</taxon>
        <taxon>Ameca</taxon>
    </lineage>
</organism>
<comment type="caution">
    <text evidence="1">The sequence shown here is derived from an EMBL/GenBank/DDBJ whole genome shotgun (WGS) entry which is preliminary data.</text>
</comment>
<sequence>MFSVTSLDSLLISVISHPPLVTFYLPVPPAVPVYPLISSLCSLEAILTFRQYLYPLVFIVHPWIQLLTSPFHVSVLLSVNLPKFRLVNFPGLINKGLIYAPCGFHPPVHTLVLFHLQIP</sequence>